<dbReference type="EMBL" id="QWKP01000187">
    <property type="protein sequence ID" value="RHA41282.1"/>
    <property type="molecule type" value="Genomic_DNA"/>
</dbReference>
<accession>A0A413RLU8</accession>
<comment type="caution">
    <text evidence="3">The sequence shown here is derived from an EMBL/GenBank/DDBJ whole genome shotgun (WGS) entry which is preliminary data.</text>
</comment>
<dbReference type="NCBIfam" id="NF040712">
    <property type="entry name" value="SepH"/>
    <property type="match status" value="1"/>
</dbReference>
<organism evidence="3 4">
    <name type="scientific">Cellulomonas rhizosphaerae</name>
    <dbReference type="NCBI Taxonomy" id="2293719"/>
    <lineage>
        <taxon>Bacteria</taxon>
        <taxon>Bacillati</taxon>
        <taxon>Actinomycetota</taxon>
        <taxon>Actinomycetes</taxon>
        <taxon>Micrococcales</taxon>
        <taxon>Cellulomonadaceae</taxon>
        <taxon>Cellulomonas</taxon>
    </lineage>
</organism>
<dbReference type="AlphaFoldDB" id="A0A413RLU8"/>
<evidence type="ECO:0000259" key="2">
    <source>
        <dbReference type="Pfam" id="PF11268"/>
    </source>
</evidence>
<evidence type="ECO:0000256" key="1">
    <source>
        <dbReference type="SAM" id="MobiDB-lite"/>
    </source>
</evidence>
<feature type="region of interest" description="Disordered" evidence="1">
    <location>
        <begin position="219"/>
        <end position="246"/>
    </location>
</feature>
<dbReference type="Proteomes" id="UP000283374">
    <property type="component" value="Unassembled WGS sequence"/>
</dbReference>
<dbReference type="Pfam" id="PF11268">
    <property type="entry name" value="DUF3071"/>
    <property type="match status" value="1"/>
</dbReference>
<protein>
    <submittedName>
        <fullName evidence="3">DUF3071 domain-containing protein</fullName>
    </submittedName>
</protein>
<feature type="region of interest" description="Disordered" evidence="1">
    <location>
        <begin position="311"/>
        <end position="346"/>
    </location>
</feature>
<dbReference type="InterPro" id="IPR021421">
    <property type="entry name" value="DUF3071"/>
</dbReference>
<proteinExistence type="predicted"/>
<evidence type="ECO:0000313" key="3">
    <source>
        <dbReference type="EMBL" id="RHA41282.1"/>
    </source>
</evidence>
<sequence length="360" mass="39051">MEELELVGLHEDGEHLVLARPDGGRFRVRIDETLRAAVRRDRPQLEQLRAEGAGNLSPREIQSRIRAGATTQEVAEQSGLTVEHVRRYEGPVLAEREYVAEQARGTRIGRDSGAPTLGDLVTDRLAARGVDVGSLAWDAARGASGPWVVLARFTVGDVDHEARWTFDASARSVTADEDEARWLSETELPDEPVARRHLAAVRDVVFDFQTTVDATAAVPVVPEPEDEPAPDPREETASLLDDLQSRRGVRQALEVEDEGDAEEFEGFGPQHAFDFSHLEASVPGAHPADADDDTEAVALPAPVRPTIISALPPAPSEPVEPVAEAPAAAVGDDTERPRAARRGRAKVPSWDEIVFGARPE</sequence>
<evidence type="ECO:0000313" key="4">
    <source>
        <dbReference type="Proteomes" id="UP000283374"/>
    </source>
</evidence>
<feature type="domain" description="DUF3071" evidence="2">
    <location>
        <begin position="1"/>
        <end position="166"/>
    </location>
</feature>
<feature type="compositionally biased region" description="Low complexity" evidence="1">
    <location>
        <begin position="319"/>
        <end position="330"/>
    </location>
</feature>
<keyword evidence="4" id="KW-1185">Reference proteome</keyword>
<dbReference type="InterPro" id="IPR047682">
    <property type="entry name" value="SepH-like"/>
</dbReference>
<name>A0A413RLU8_9CELL</name>
<dbReference type="OrthoDB" id="5180791at2"/>
<reference evidence="3 4" key="1">
    <citation type="submission" date="2018-08" db="EMBL/GenBank/DDBJ databases">
        <title>Cellulomonas rhizosphaerae sp. nov., a novel actinomycete isolated from soil.</title>
        <authorList>
            <person name="Tian Y."/>
        </authorList>
    </citation>
    <scope>NUCLEOTIDE SEQUENCE [LARGE SCALE GENOMIC DNA]</scope>
    <source>
        <strain evidence="3 4">NEAU-TCZ24</strain>
    </source>
</reference>
<gene>
    <name evidence="3" type="ORF">D1825_08945</name>
</gene>
<dbReference type="RefSeq" id="WP_118767079.1">
    <property type="nucleotide sequence ID" value="NZ_QWKP01000187.1"/>
</dbReference>